<evidence type="ECO:0000256" key="6">
    <source>
        <dbReference type="ARBA" id="ARBA00022786"/>
    </source>
</evidence>
<gene>
    <name evidence="11" type="ORF">HRG_04935</name>
</gene>
<comment type="catalytic activity">
    <reaction evidence="1">
        <text>S-ubiquitinyl-[E2 ubiquitin-conjugating enzyme]-L-cysteine + [acceptor protein]-L-lysine = [E2 ubiquitin-conjugating enzyme]-L-cysteine + N(6)-ubiquitinyl-[acceptor protein]-L-lysine.</text>
        <dbReference type="EC" id="2.3.2.27"/>
    </reaction>
</comment>
<feature type="region of interest" description="Disordered" evidence="9">
    <location>
        <begin position="60"/>
        <end position="82"/>
    </location>
</feature>
<comment type="caution">
    <text evidence="11">The sequence shown here is derived from an EMBL/GenBank/DDBJ whole genome shotgun (WGS) entry which is preliminary data.</text>
</comment>
<evidence type="ECO:0000256" key="1">
    <source>
        <dbReference type="ARBA" id="ARBA00000900"/>
    </source>
</evidence>
<evidence type="ECO:0000256" key="5">
    <source>
        <dbReference type="ARBA" id="ARBA00022771"/>
    </source>
</evidence>
<evidence type="ECO:0000256" key="9">
    <source>
        <dbReference type="SAM" id="MobiDB-lite"/>
    </source>
</evidence>
<evidence type="ECO:0000313" key="11">
    <source>
        <dbReference type="EMBL" id="KAH0964507.1"/>
    </source>
</evidence>
<feature type="compositionally biased region" description="Basic and acidic residues" evidence="9">
    <location>
        <begin position="370"/>
        <end position="381"/>
    </location>
</feature>
<dbReference type="GO" id="GO:0006511">
    <property type="term" value="P:ubiquitin-dependent protein catabolic process"/>
    <property type="evidence" value="ECO:0007669"/>
    <property type="project" value="TreeGrafter"/>
</dbReference>
<proteinExistence type="predicted"/>
<dbReference type="RefSeq" id="XP_044722020.1">
    <property type="nucleotide sequence ID" value="XM_044863406.1"/>
</dbReference>
<dbReference type="OrthoDB" id="8062037at2759"/>
<keyword evidence="4" id="KW-0479">Metal-binding</keyword>
<keyword evidence="3" id="KW-0808">Transferase</keyword>
<dbReference type="PANTHER" id="PTHR45931">
    <property type="entry name" value="SI:CH211-59O9.10"/>
    <property type="match status" value="1"/>
</dbReference>
<name>A0A9P8N0S5_9HYPO</name>
<reference evidence="11" key="1">
    <citation type="submission" date="2021-09" db="EMBL/GenBank/DDBJ databases">
        <title>A high-quality genome of the endoparasitic fungus Hirsutella rhossiliensis with a comparison of Hirsutella genomes reveals transposable elements contributing to genome size variation.</title>
        <authorList>
            <person name="Lin R."/>
            <person name="Jiao Y."/>
            <person name="Sun X."/>
            <person name="Ling J."/>
            <person name="Xie B."/>
            <person name="Cheng X."/>
        </authorList>
    </citation>
    <scope>NUCLEOTIDE SEQUENCE</scope>
    <source>
        <strain evidence="11">HR02</strain>
    </source>
</reference>
<dbReference type="GO" id="GO:0016567">
    <property type="term" value="P:protein ubiquitination"/>
    <property type="evidence" value="ECO:0007669"/>
    <property type="project" value="UniProtKB-ARBA"/>
</dbReference>
<evidence type="ECO:0000256" key="2">
    <source>
        <dbReference type="ARBA" id="ARBA00012483"/>
    </source>
</evidence>
<dbReference type="SUPFAM" id="SSF57850">
    <property type="entry name" value="RING/U-box"/>
    <property type="match status" value="1"/>
</dbReference>
<dbReference type="InterPro" id="IPR051834">
    <property type="entry name" value="RING_finger_E3_ligase"/>
</dbReference>
<dbReference type="InterPro" id="IPR001841">
    <property type="entry name" value="Znf_RING"/>
</dbReference>
<dbReference type="Gene3D" id="3.30.40.10">
    <property type="entry name" value="Zinc/RING finger domain, C3HC4 (zinc finger)"/>
    <property type="match status" value="1"/>
</dbReference>
<feature type="compositionally biased region" description="Low complexity" evidence="9">
    <location>
        <begin position="342"/>
        <end position="360"/>
    </location>
</feature>
<dbReference type="EC" id="2.3.2.27" evidence="2"/>
<dbReference type="Pfam" id="PF13639">
    <property type="entry name" value="zf-RING_2"/>
    <property type="match status" value="1"/>
</dbReference>
<dbReference type="FunFam" id="3.30.40.10:FF:000127">
    <property type="entry name" value="E3 ubiquitin-protein ligase RNF181"/>
    <property type="match status" value="1"/>
</dbReference>
<keyword evidence="7" id="KW-0862">Zinc</keyword>
<evidence type="ECO:0000256" key="8">
    <source>
        <dbReference type="PROSITE-ProRule" id="PRU00175"/>
    </source>
</evidence>
<dbReference type="SMART" id="SM00184">
    <property type="entry name" value="RING"/>
    <property type="match status" value="1"/>
</dbReference>
<feature type="domain" description="RING-type" evidence="10">
    <location>
        <begin position="295"/>
        <end position="336"/>
    </location>
</feature>
<evidence type="ECO:0000259" key="10">
    <source>
        <dbReference type="PROSITE" id="PS50089"/>
    </source>
</evidence>
<keyword evidence="6" id="KW-0833">Ubl conjugation pathway</keyword>
<accession>A0A9P8N0S5</accession>
<dbReference type="EMBL" id="JAIZPD010000004">
    <property type="protein sequence ID" value="KAH0964507.1"/>
    <property type="molecule type" value="Genomic_DNA"/>
</dbReference>
<dbReference type="InterPro" id="IPR013083">
    <property type="entry name" value="Znf_RING/FYVE/PHD"/>
</dbReference>
<protein>
    <recommendedName>
        <fullName evidence="2">RING-type E3 ubiquitin transferase</fullName>
        <ecNumber evidence="2">2.3.2.27</ecNumber>
    </recommendedName>
</protein>
<feature type="region of interest" description="Disordered" evidence="9">
    <location>
        <begin position="339"/>
        <end position="381"/>
    </location>
</feature>
<dbReference type="PROSITE" id="PS50089">
    <property type="entry name" value="ZF_RING_2"/>
    <property type="match status" value="1"/>
</dbReference>
<dbReference type="PANTHER" id="PTHR45931:SF3">
    <property type="entry name" value="RING ZINC FINGER-CONTAINING PROTEIN"/>
    <property type="match status" value="1"/>
</dbReference>
<evidence type="ECO:0000256" key="4">
    <source>
        <dbReference type="ARBA" id="ARBA00022723"/>
    </source>
</evidence>
<feature type="compositionally biased region" description="Low complexity" evidence="9">
    <location>
        <begin position="62"/>
        <end position="72"/>
    </location>
</feature>
<organism evidence="11 12">
    <name type="scientific">Hirsutella rhossiliensis</name>
    <dbReference type="NCBI Taxonomy" id="111463"/>
    <lineage>
        <taxon>Eukaryota</taxon>
        <taxon>Fungi</taxon>
        <taxon>Dikarya</taxon>
        <taxon>Ascomycota</taxon>
        <taxon>Pezizomycotina</taxon>
        <taxon>Sordariomycetes</taxon>
        <taxon>Hypocreomycetidae</taxon>
        <taxon>Hypocreales</taxon>
        <taxon>Ophiocordycipitaceae</taxon>
        <taxon>Hirsutella</taxon>
    </lineage>
</organism>
<evidence type="ECO:0000313" key="12">
    <source>
        <dbReference type="Proteomes" id="UP000824596"/>
    </source>
</evidence>
<dbReference type="GO" id="GO:0008270">
    <property type="term" value="F:zinc ion binding"/>
    <property type="evidence" value="ECO:0007669"/>
    <property type="project" value="UniProtKB-KW"/>
</dbReference>
<keyword evidence="5 8" id="KW-0863">Zinc-finger</keyword>
<sequence length="381" mass="41367">MASRSHPGGHLDATAGREVVYCHACSNEWHRDEYGLSCPACDGDITEIVNPYNDPRELDQFASMPSSPASRAARYDDDSDPEEADIEEFAGPHGFIHRRNVRNGSNHADHHDPGVEPVLHRFYEMVQNLSPERNMNAREHPGHDDNPPAWPHIQRTTFTSGGPFGGGTASVTIFSGPPPGAHGMGRSHDGSPADQFQAIFSNVLRDFGPPRGEHQGPPPNLARGLQDILSLFSGVNAPAGDAVDSQEAFDRIVTQLMEANPQSNAAPPASEEALKTLDRKTVDQDMLKGESKTECTICIDEMHIGDEAVTLPCKHWFHEECVTLWLKEHNTCPICRTPVVESGNGNNQSSNNGGSDGASNTETDIDFADEPARDGVGRIRG</sequence>
<dbReference type="GeneID" id="68354064"/>
<dbReference type="AlphaFoldDB" id="A0A9P8N0S5"/>
<dbReference type="GO" id="GO:0005634">
    <property type="term" value="C:nucleus"/>
    <property type="evidence" value="ECO:0007669"/>
    <property type="project" value="TreeGrafter"/>
</dbReference>
<evidence type="ECO:0000256" key="3">
    <source>
        <dbReference type="ARBA" id="ARBA00022679"/>
    </source>
</evidence>
<dbReference type="GO" id="GO:0061630">
    <property type="term" value="F:ubiquitin protein ligase activity"/>
    <property type="evidence" value="ECO:0007669"/>
    <property type="project" value="UniProtKB-EC"/>
</dbReference>
<keyword evidence="12" id="KW-1185">Reference proteome</keyword>
<dbReference type="Proteomes" id="UP000824596">
    <property type="component" value="Unassembled WGS sequence"/>
</dbReference>
<evidence type="ECO:0000256" key="7">
    <source>
        <dbReference type="ARBA" id="ARBA00022833"/>
    </source>
</evidence>